<keyword evidence="2" id="KW-1185">Reference proteome</keyword>
<sequence>MTADIIITISTLNRNLHSLVAFYKKTAWNIDVFLSTRFPNSRAVRQALDEYDGILAGPAAYHFFNRSRLPANSDIEILVGYAGIRGMGYFLMSSGYSFWPDIGNGDFRDFPTTIMSFSTVSRMRTRCHHHLRFPVIRSFRFYRVLAGHPQSLRLTLMGYDVLHYILMAPSTKLMSFITGRYALSVFPKSTYGLYVQFMCHYSGYHGDAVYRWGRELRHTRHTVIEAGTEGPWETWSRLRAVGDESSWIFWFDAPVNERLLPIKYLSQFHQKFQISNWMVAPQEPEEYMVISEPGLTSFDDIDAAPLA</sequence>
<organism evidence="1 2">
    <name type="scientific">Hygrophoropsis aurantiaca</name>
    <dbReference type="NCBI Taxonomy" id="72124"/>
    <lineage>
        <taxon>Eukaryota</taxon>
        <taxon>Fungi</taxon>
        <taxon>Dikarya</taxon>
        <taxon>Basidiomycota</taxon>
        <taxon>Agaricomycotina</taxon>
        <taxon>Agaricomycetes</taxon>
        <taxon>Agaricomycetidae</taxon>
        <taxon>Boletales</taxon>
        <taxon>Coniophorineae</taxon>
        <taxon>Hygrophoropsidaceae</taxon>
        <taxon>Hygrophoropsis</taxon>
    </lineage>
</organism>
<proteinExistence type="predicted"/>
<gene>
    <name evidence="1" type="ORF">BJ138DRAFT_1114895</name>
</gene>
<name>A0ACB8A8Y2_9AGAM</name>
<dbReference type="Proteomes" id="UP000790377">
    <property type="component" value="Unassembled WGS sequence"/>
</dbReference>
<dbReference type="EMBL" id="MU267754">
    <property type="protein sequence ID" value="KAH7909543.1"/>
    <property type="molecule type" value="Genomic_DNA"/>
</dbReference>
<reference evidence="1" key="1">
    <citation type="journal article" date="2021" name="New Phytol.">
        <title>Evolutionary innovations through gain and loss of genes in the ectomycorrhizal Boletales.</title>
        <authorList>
            <person name="Wu G."/>
            <person name="Miyauchi S."/>
            <person name="Morin E."/>
            <person name="Kuo A."/>
            <person name="Drula E."/>
            <person name="Varga T."/>
            <person name="Kohler A."/>
            <person name="Feng B."/>
            <person name="Cao Y."/>
            <person name="Lipzen A."/>
            <person name="Daum C."/>
            <person name="Hundley H."/>
            <person name="Pangilinan J."/>
            <person name="Johnson J."/>
            <person name="Barry K."/>
            <person name="LaButti K."/>
            <person name="Ng V."/>
            <person name="Ahrendt S."/>
            <person name="Min B."/>
            <person name="Choi I.G."/>
            <person name="Park H."/>
            <person name="Plett J.M."/>
            <person name="Magnuson J."/>
            <person name="Spatafora J.W."/>
            <person name="Nagy L.G."/>
            <person name="Henrissat B."/>
            <person name="Grigoriev I.V."/>
            <person name="Yang Z.L."/>
            <person name="Xu J."/>
            <person name="Martin F.M."/>
        </authorList>
    </citation>
    <scope>NUCLEOTIDE SEQUENCE</scope>
    <source>
        <strain evidence="1">ATCC 28755</strain>
    </source>
</reference>
<comment type="caution">
    <text evidence="1">The sequence shown here is derived from an EMBL/GenBank/DDBJ whole genome shotgun (WGS) entry which is preliminary data.</text>
</comment>
<accession>A0ACB8A8Y2</accession>
<evidence type="ECO:0000313" key="1">
    <source>
        <dbReference type="EMBL" id="KAH7909543.1"/>
    </source>
</evidence>
<protein>
    <submittedName>
        <fullName evidence="1">Uncharacterized protein</fullName>
    </submittedName>
</protein>
<evidence type="ECO:0000313" key="2">
    <source>
        <dbReference type="Proteomes" id="UP000790377"/>
    </source>
</evidence>